<evidence type="ECO:0000256" key="3">
    <source>
        <dbReference type="ARBA" id="ARBA00022692"/>
    </source>
</evidence>
<dbReference type="EMBL" id="CP048113">
    <property type="protein sequence ID" value="QHS58298.1"/>
    <property type="molecule type" value="Genomic_DNA"/>
</dbReference>
<feature type="transmembrane region" description="Helical" evidence="6">
    <location>
        <begin position="33"/>
        <end position="50"/>
    </location>
</feature>
<organism evidence="7 8">
    <name type="scientific">Chitinophaga agri</name>
    <dbReference type="NCBI Taxonomy" id="2703787"/>
    <lineage>
        <taxon>Bacteria</taxon>
        <taxon>Pseudomonadati</taxon>
        <taxon>Bacteroidota</taxon>
        <taxon>Chitinophagia</taxon>
        <taxon>Chitinophagales</taxon>
        <taxon>Chitinophagaceae</taxon>
        <taxon>Chitinophaga</taxon>
    </lineage>
</organism>
<gene>
    <name evidence="7" type="ORF">GWR21_01415</name>
</gene>
<keyword evidence="5 6" id="KW-0472">Membrane</keyword>
<evidence type="ECO:0000256" key="1">
    <source>
        <dbReference type="ARBA" id="ARBA00004141"/>
    </source>
</evidence>
<protein>
    <submittedName>
        <fullName evidence="7">DUF92 domain-containing protein</fullName>
    </submittedName>
</protein>
<keyword evidence="4 6" id="KW-1133">Transmembrane helix</keyword>
<dbReference type="InterPro" id="IPR002794">
    <property type="entry name" value="DUF92_TMEM19"/>
</dbReference>
<evidence type="ECO:0000256" key="5">
    <source>
        <dbReference type="ARBA" id="ARBA00023136"/>
    </source>
</evidence>
<reference evidence="7 8" key="1">
    <citation type="submission" date="2020-01" db="EMBL/GenBank/DDBJ databases">
        <title>Complete genome sequence of Chitinophaga sp. H33E-04 isolated from quinoa roots.</title>
        <authorList>
            <person name="Weon H.-Y."/>
            <person name="Lee S.A."/>
        </authorList>
    </citation>
    <scope>NUCLEOTIDE SEQUENCE [LARGE SCALE GENOMIC DNA]</scope>
    <source>
        <strain evidence="7 8">H33E-04</strain>
    </source>
</reference>
<evidence type="ECO:0000313" key="8">
    <source>
        <dbReference type="Proteomes" id="UP000476411"/>
    </source>
</evidence>
<accession>A0A6B9Z7T3</accession>
<dbReference type="GO" id="GO:0016020">
    <property type="term" value="C:membrane"/>
    <property type="evidence" value="ECO:0007669"/>
    <property type="project" value="UniProtKB-SubCell"/>
</dbReference>
<feature type="transmembrane region" description="Helical" evidence="6">
    <location>
        <begin position="56"/>
        <end position="72"/>
    </location>
</feature>
<dbReference type="AlphaFoldDB" id="A0A6B9Z7T3"/>
<evidence type="ECO:0000313" key="7">
    <source>
        <dbReference type="EMBL" id="QHS58298.1"/>
    </source>
</evidence>
<dbReference type="Proteomes" id="UP000476411">
    <property type="component" value="Chromosome"/>
</dbReference>
<evidence type="ECO:0000256" key="6">
    <source>
        <dbReference type="SAM" id="Phobius"/>
    </source>
</evidence>
<proteinExistence type="inferred from homology"/>
<dbReference type="KEGG" id="chih:GWR21_01415"/>
<feature type="transmembrane region" description="Helical" evidence="6">
    <location>
        <begin position="93"/>
        <end position="112"/>
    </location>
</feature>
<dbReference type="PANTHER" id="PTHR13353:SF5">
    <property type="entry name" value="TRANSMEMBRANE PROTEIN 19"/>
    <property type="match status" value="1"/>
</dbReference>
<dbReference type="PANTHER" id="PTHR13353">
    <property type="entry name" value="TRANSMEMBRANE PROTEIN 19"/>
    <property type="match status" value="1"/>
</dbReference>
<evidence type="ECO:0000256" key="2">
    <source>
        <dbReference type="ARBA" id="ARBA00009012"/>
    </source>
</evidence>
<evidence type="ECO:0000256" key="4">
    <source>
        <dbReference type="ARBA" id="ARBA00022989"/>
    </source>
</evidence>
<feature type="transmembrane region" description="Helical" evidence="6">
    <location>
        <begin position="169"/>
        <end position="186"/>
    </location>
</feature>
<feature type="transmembrane region" description="Helical" evidence="6">
    <location>
        <begin position="222"/>
        <end position="241"/>
    </location>
</feature>
<dbReference type="Pfam" id="PF01940">
    <property type="entry name" value="DUF92"/>
    <property type="match status" value="1"/>
</dbReference>
<comment type="similarity">
    <text evidence="2">Belongs to the TMEM19 family.</text>
</comment>
<sequence>MDRLLAPSPGLFTVTLILLGFSLVIMYLMYRKLTGPAFIAAIAMGGLIGWGGGPRALFLLYVFFALAVLATSHKKQLKANLSPDGKHPQERTVGQVFANGGMAAIMGAFAIMDRPGHSLYELMLSASLASALSDTWSSELGMVYGRNFYNILTFKKDQKGLDGVISREGFWLGVAGAAIIALLHGGFSKESWVILVAGVTGNLADSLMGASMERKHMIGNDMVNFLSTLAAALTGLVLYSYV</sequence>
<keyword evidence="3 6" id="KW-0812">Transmembrane</keyword>
<feature type="transmembrane region" description="Helical" evidence="6">
    <location>
        <begin position="6"/>
        <end position="26"/>
    </location>
</feature>
<name>A0A6B9Z7T3_9BACT</name>
<comment type="subcellular location">
    <subcellularLocation>
        <location evidence="1">Membrane</location>
        <topology evidence="1">Multi-pass membrane protein</topology>
    </subcellularLocation>
</comment>
<dbReference type="RefSeq" id="WP_162330003.1">
    <property type="nucleotide sequence ID" value="NZ_CP048113.1"/>
</dbReference>
<keyword evidence="8" id="KW-1185">Reference proteome</keyword>